<proteinExistence type="predicted"/>
<evidence type="ECO:0000313" key="2">
    <source>
        <dbReference type="EMBL" id="GMI42235.1"/>
    </source>
</evidence>
<name>A0A9W7LAR7_9STRA</name>
<dbReference type="EMBL" id="BRYA01000168">
    <property type="protein sequence ID" value="GMI42235.1"/>
    <property type="molecule type" value="Genomic_DNA"/>
</dbReference>
<evidence type="ECO:0000313" key="3">
    <source>
        <dbReference type="Proteomes" id="UP001165065"/>
    </source>
</evidence>
<organism evidence="2 3">
    <name type="scientific">Triparma columacea</name>
    <dbReference type="NCBI Taxonomy" id="722753"/>
    <lineage>
        <taxon>Eukaryota</taxon>
        <taxon>Sar</taxon>
        <taxon>Stramenopiles</taxon>
        <taxon>Ochrophyta</taxon>
        <taxon>Bolidophyceae</taxon>
        <taxon>Parmales</taxon>
        <taxon>Triparmaceae</taxon>
        <taxon>Triparma</taxon>
    </lineage>
</organism>
<sequence length="142" mass="14971">MVVVASPLTSTPPHTTFEGKLDVIRKSSSGKVIQDAGGFEICVDSAATWTMRLKSPTPPKMNPMSSSPNPPPALAPTTTTISASTPTSTKISLLAHEGSRVETSANLTPAPTASLTPQIYMQDDDVEFGDLDDDDPDDDLDL</sequence>
<feature type="compositionally biased region" description="Low complexity" evidence="1">
    <location>
        <begin position="75"/>
        <end position="92"/>
    </location>
</feature>
<evidence type="ECO:0008006" key="4">
    <source>
        <dbReference type="Google" id="ProtNLM"/>
    </source>
</evidence>
<accession>A0A9W7LAR7</accession>
<reference evidence="3" key="1">
    <citation type="journal article" date="2023" name="Commun. Biol.">
        <title>Genome analysis of Parmales, the sister group of diatoms, reveals the evolutionary specialization of diatoms from phago-mixotrophs to photoautotrophs.</title>
        <authorList>
            <person name="Ban H."/>
            <person name="Sato S."/>
            <person name="Yoshikawa S."/>
            <person name="Yamada K."/>
            <person name="Nakamura Y."/>
            <person name="Ichinomiya M."/>
            <person name="Sato N."/>
            <person name="Blanc-Mathieu R."/>
            <person name="Endo H."/>
            <person name="Kuwata A."/>
            <person name="Ogata H."/>
        </authorList>
    </citation>
    <scope>NUCLEOTIDE SEQUENCE [LARGE SCALE GENOMIC DNA]</scope>
</reference>
<gene>
    <name evidence="2" type="ORF">TrCOL_g4126</name>
</gene>
<feature type="compositionally biased region" description="Acidic residues" evidence="1">
    <location>
        <begin position="122"/>
        <end position="142"/>
    </location>
</feature>
<feature type="region of interest" description="Disordered" evidence="1">
    <location>
        <begin position="53"/>
        <end position="142"/>
    </location>
</feature>
<feature type="compositionally biased region" description="Polar residues" evidence="1">
    <location>
        <begin position="101"/>
        <end position="119"/>
    </location>
</feature>
<protein>
    <recommendedName>
        <fullName evidence="4">Elongator complex protein 5</fullName>
    </recommendedName>
</protein>
<keyword evidence="3" id="KW-1185">Reference proteome</keyword>
<dbReference type="AlphaFoldDB" id="A0A9W7LAR7"/>
<comment type="caution">
    <text evidence="2">The sequence shown here is derived from an EMBL/GenBank/DDBJ whole genome shotgun (WGS) entry which is preliminary data.</text>
</comment>
<evidence type="ECO:0000256" key="1">
    <source>
        <dbReference type="SAM" id="MobiDB-lite"/>
    </source>
</evidence>
<dbReference type="Proteomes" id="UP001165065">
    <property type="component" value="Unassembled WGS sequence"/>
</dbReference>